<dbReference type="PIRSF" id="PIRSF006278">
    <property type="entry name" value="ACCD_DCysDesulf"/>
    <property type="match status" value="1"/>
</dbReference>
<comment type="caution">
    <text evidence="7">The sequence shown here is derived from an EMBL/GenBank/DDBJ whole genome shotgun (WGS) entry which is preliminary data.</text>
</comment>
<evidence type="ECO:0000259" key="6">
    <source>
        <dbReference type="Pfam" id="PF00291"/>
    </source>
</evidence>
<dbReference type="OrthoDB" id="9801249at2"/>
<dbReference type="Pfam" id="PF00291">
    <property type="entry name" value="PALP"/>
    <property type="match status" value="1"/>
</dbReference>
<dbReference type="AlphaFoldDB" id="A0A2N3XZ88"/>
<dbReference type="InterPro" id="IPR027278">
    <property type="entry name" value="ACCD_DCysDesulf"/>
</dbReference>
<keyword evidence="3 5" id="KW-0663">Pyridoxal phosphate</keyword>
<evidence type="ECO:0000256" key="3">
    <source>
        <dbReference type="ARBA" id="ARBA00022898"/>
    </source>
</evidence>
<evidence type="ECO:0000313" key="7">
    <source>
        <dbReference type="EMBL" id="PKW15994.1"/>
    </source>
</evidence>
<comment type="similarity">
    <text evidence="2">Belongs to the ACC deaminase/D-cysteine desulfhydrase family.</text>
</comment>
<evidence type="ECO:0000256" key="5">
    <source>
        <dbReference type="PIRSR" id="PIRSR006278-2"/>
    </source>
</evidence>
<evidence type="ECO:0000256" key="4">
    <source>
        <dbReference type="PIRSR" id="PIRSR006278-1"/>
    </source>
</evidence>
<proteinExistence type="inferred from homology"/>
<dbReference type="PANTHER" id="PTHR43780:SF2">
    <property type="entry name" value="1-AMINOCYCLOPROPANE-1-CARBOXYLATE DEAMINASE-RELATED"/>
    <property type="match status" value="1"/>
</dbReference>
<keyword evidence="8" id="KW-1185">Reference proteome</keyword>
<feature type="modified residue" description="N6-(pyridoxal phosphate)lysine" evidence="5">
    <location>
        <position position="54"/>
    </location>
</feature>
<dbReference type="STRING" id="994479.GCA_000194155_03437"/>
<dbReference type="GO" id="GO:1901605">
    <property type="term" value="P:alpha-amino acid metabolic process"/>
    <property type="evidence" value="ECO:0007669"/>
    <property type="project" value="UniProtKB-ARBA"/>
</dbReference>
<comment type="cofactor">
    <cofactor evidence="1">
        <name>pyridoxal 5'-phosphate</name>
        <dbReference type="ChEBI" id="CHEBI:597326"/>
    </cofactor>
</comment>
<feature type="domain" description="Tryptophan synthase beta chain-like PALP" evidence="6">
    <location>
        <begin position="20"/>
        <end position="301"/>
    </location>
</feature>
<dbReference type="EMBL" id="PJNB01000001">
    <property type="protein sequence ID" value="PKW15994.1"/>
    <property type="molecule type" value="Genomic_DNA"/>
</dbReference>
<reference evidence="7" key="1">
    <citation type="submission" date="2017-12" db="EMBL/GenBank/DDBJ databases">
        <title>Sequencing the genomes of 1000 Actinobacteria strains.</title>
        <authorList>
            <person name="Klenk H.-P."/>
        </authorList>
    </citation>
    <scope>NUCLEOTIDE SEQUENCE [LARGE SCALE GENOMIC DNA]</scope>
    <source>
        <strain evidence="7">DSM 44228</strain>
    </source>
</reference>
<name>A0A2N3XZ88_SACSN</name>
<gene>
    <name evidence="7" type="ORF">A8926_3778</name>
</gene>
<dbReference type="InterPro" id="IPR001926">
    <property type="entry name" value="TrpB-like_PALP"/>
</dbReference>
<evidence type="ECO:0000256" key="2">
    <source>
        <dbReference type="ARBA" id="ARBA00008639"/>
    </source>
</evidence>
<dbReference type="Gene3D" id="3.40.50.1100">
    <property type="match status" value="2"/>
</dbReference>
<evidence type="ECO:0000313" key="8">
    <source>
        <dbReference type="Proteomes" id="UP000233786"/>
    </source>
</evidence>
<sequence length="301" mass="33324">MPRGYARSVAGINDFAVRVPSPLVELRDETLDRCGIRLYIKRDDLIHPDIPGNKWRKLKYNIAAAKEQNATSLLTFGGAYSNHIRATAAVGHYFDFRTIGIIRGEEHLPLNPSLDYAASMGMRLSYLDRASYRNKTSPEVLNELRDTFGEFYLIPEGGSNELALAGCKELPHEIGINFDVICCACGTGGTLAGIAAGLKPGQRALGFSALKGGDFLRNDIASLQRRAFGGDTGNWSIECEFHMGGYARRNHELDDFIDSFERSHKLRLDWIYVAKMMYGIFSLVEMGRFSRGSTLVAVVTG</sequence>
<dbReference type="PANTHER" id="PTHR43780">
    <property type="entry name" value="1-AMINOCYCLOPROPANE-1-CARBOXYLATE DEAMINASE-RELATED"/>
    <property type="match status" value="1"/>
</dbReference>
<dbReference type="SUPFAM" id="SSF53686">
    <property type="entry name" value="Tryptophan synthase beta subunit-like PLP-dependent enzymes"/>
    <property type="match status" value="1"/>
</dbReference>
<dbReference type="InterPro" id="IPR036052">
    <property type="entry name" value="TrpB-like_PALP_sf"/>
</dbReference>
<organism evidence="7 8">
    <name type="scientific">Saccharopolyspora spinosa</name>
    <dbReference type="NCBI Taxonomy" id="60894"/>
    <lineage>
        <taxon>Bacteria</taxon>
        <taxon>Bacillati</taxon>
        <taxon>Actinomycetota</taxon>
        <taxon>Actinomycetes</taxon>
        <taxon>Pseudonocardiales</taxon>
        <taxon>Pseudonocardiaceae</taxon>
        <taxon>Saccharopolyspora</taxon>
    </lineage>
</organism>
<protein>
    <submittedName>
        <fullName evidence="7">1-aminocyclopropane-1-carboxylate deaminase</fullName>
    </submittedName>
</protein>
<evidence type="ECO:0000256" key="1">
    <source>
        <dbReference type="ARBA" id="ARBA00001933"/>
    </source>
</evidence>
<feature type="active site" description="Nucleophile" evidence="4">
    <location>
        <position position="81"/>
    </location>
</feature>
<dbReference type="Proteomes" id="UP000233786">
    <property type="component" value="Unassembled WGS sequence"/>
</dbReference>
<accession>A0A2N3XZ88</accession>
<dbReference type="GO" id="GO:0019148">
    <property type="term" value="F:D-cysteine desulfhydrase activity"/>
    <property type="evidence" value="ECO:0007669"/>
    <property type="project" value="TreeGrafter"/>
</dbReference>